<evidence type="ECO:0000313" key="3">
    <source>
        <dbReference type="EnsemblFungi" id="EJT71513"/>
    </source>
</evidence>
<reference evidence="3" key="4">
    <citation type="journal article" date="2015" name="G3 (Bethesda)">
        <title>Genome sequences of three phytopathogenic species of the Magnaporthaceae family of fungi.</title>
        <authorList>
            <person name="Okagaki L.H."/>
            <person name="Nunes C.C."/>
            <person name="Sailsbery J."/>
            <person name="Clay B."/>
            <person name="Brown D."/>
            <person name="John T."/>
            <person name="Oh Y."/>
            <person name="Young N."/>
            <person name="Fitzgerald M."/>
            <person name="Haas B.J."/>
            <person name="Zeng Q."/>
            <person name="Young S."/>
            <person name="Adiconis X."/>
            <person name="Fan L."/>
            <person name="Levin J.Z."/>
            <person name="Mitchell T.K."/>
            <person name="Okubara P.A."/>
            <person name="Farman M.L."/>
            <person name="Kohn L.M."/>
            <person name="Birren B."/>
            <person name="Ma L.-J."/>
            <person name="Dean R.A."/>
        </authorList>
    </citation>
    <scope>NUCLEOTIDE SEQUENCE</scope>
    <source>
        <strain evidence="3">R3-111a-1</strain>
    </source>
</reference>
<dbReference type="VEuPathDB" id="FungiDB:GGTG_10770"/>
<evidence type="ECO:0000313" key="4">
    <source>
        <dbReference type="Proteomes" id="UP000006039"/>
    </source>
</evidence>
<dbReference type="HOGENOM" id="CLU_1129117_0_0_1"/>
<evidence type="ECO:0000256" key="1">
    <source>
        <dbReference type="SAM" id="MobiDB-lite"/>
    </source>
</evidence>
<protein>
    <submittedName>
        <fullName evidence="2 3">Uncharacterized protein</fullName>
    </submittedName>
</protein>
<dbReference type="AlphaFoldDB" id="J3PB97"/>
<evidence type="ECO:0000313" key="2">
    <source>
        <dbReference type="EMBL" id="EJT71513.1"/>
    </source>
</evidence>
<feature type="compositionally biased region" description="Basic and acidic residues" evidence="1">
    <location>
        <begin position="19"/>
        <end position="30"/>
    </location>
</feature>
<dbReference type="GeneID" id="20351228"/>
<proteinExistence type="predicted"/>
<dbReference type="EMBL" id="GL385400">
    <property type="protein sequence ID" value="EJT71513.1"/>
    <property type="molecule type" value="Genomic_DNA"/>
</dbReference>
<keyword evidence="4" id="KW-1185">Reference proteome</keyword>
<reference evidence="4" key="1">
    <citation type="submission" date="2010-07" db="EMBL/GenBank/DDBJ databases">
        <title>The genome sequence of Gaeumannomyces graminis var. tritici strain R3-111a-1.</title>
        <authorList>
            <consortium name="The Broad Institute Genome Sequencing Platform"/>
            <person name="Ma L.-J."/>
            <person name="Dead R."/>
            <person name="Young S."/>
            <person name="Zeng Q."/>
            <person name="Koehrsen M."/>
            <person name="Alvarado L."/>
            <person name="Berlin A."/>
            <person name="Chapman S.B."/>
            <person name="Chen Z."/>
            <person name="Freedman E."/>
            <person name="Gellesch M."/>
            <person name="Goldberg J."/>
            <person name="Griggs A."/>
            <person name="Gujja S."/>
            <person name="Heilman E.R."/>
            <person name="Heiman D."/>
            <person name="Hepburn T."/>
            <person name="Howarth C."/>
            <person name="Jen D."/>
            <person name="Larson L."/>
            <person name="Mehta T."/>
            <person name="Neiman D."/>
            <person name="Pearson M."/>
            <person name="Roberts A."/>
            <person name="Saif S."/>
            <person name="Shea T."/>
            <person name="Shenoy N."/>
            <person name="Sisk P."/>
            <person name="Stolte C."/>
            <person name="Sykes S."/>
            <person name="Walk T."/>
            <person name="White J."/>
            <person name="Yandava C."/>
            <person name="Haas B."/>
            <person name="Nusbaum C."/>
            <person name="Birren B."/>
        </authorList>
    </citation>
    <scope>NUCLEOTIDE SEQUENCE [LARGE SCALE GENOMIC DNA]</scope>
    <source>
        <strain evidence="4">R3-111a-1</strain>
    </source>
</reference>
<name>J3PB97_GAET3</name>
<dbReference type="Proteomes" id="UP000006039">
    <property type="component" value="Unassembled WGS sequence"/>
</dbReference>
<feature type="region of interest" description="Disordered" evidence="1">
    <location>
        <begin position="19"/>
        <end position="72"/>
    </location>
</feature>
<gene>
    <name evidence="3" type="primary">20351228</name>
    <name evidence="2" type="ORF">GGTG_10770</name>
</gene>
<accession>J3PB97</accession>
<dbReference type="EnsemblFungi" id="EJT71513">
    <property type="protein sequence ID" value="EJT71513"/>
    <property type="gene ID" value="GGTG_10770"/>
</dbReference>
<reference evidence="2" key="3">
    <citation type="submission" date="2010-09" db="EMBL/GenBank/DDBJ databases">
        <title>Annotation of Gaeumannomyces graminis var. tritici R3-111a-1.</title>
        <authorList>
            <consortium name="The Broad Institute Genome Sequencing Platform"/>
            <person name="Ma L.-J."/>
            <person name="Dead R."/>
            <person name="Young S.K."/>
            <person name="Zeng Q."/>
            <person name="Gargeya S."/>
            <person name="Fitzgerald M."/>
            <person name="Haas B."/>
            <person name="Abouelleil A."/>
            <person name="Alvarado L."/>
            <person name="Arachchi H.M."/>
            <person name="Berlin A."/>
            <person name="Brown A."/>
            <person name="Chapman S.B."/>
            <person name="Chen Z."/>
            <person name="Dunbar C."/>
            <person name="Freedman E."/>
            <person name="Gearin G."/>
            <person name="Gellesch M."/>
            <person name="Goldberg J."/>
            <person name="Griggs A."/>
            <person name="Gujja S."/>
            <person name="Heiman D."/>
            <person name="Howarth C."/>
            <person name="Larson L."/>
            <person name="Lui A."/>
            <person name="MacDonald P.J.P."/>
            <person name="Mehta T."/>
            <person name="Montmayeur A."/>
            <person name="Murphy C."/>
            <person name="Neiman D."/>
            <person name="Pearson M."/>
            <person name="Priest M."/>
            <person name="Roberts A."/>
            <person name="Saif S."/>
            <person name="Shea T."/>
            <person name="Shenoy N."/>
            <person name="Sisk P."/>
            <person name="Stolte C."/>
            <person name="Sykes S."/>
            <person name="Yandava C."/>
            <person name="Wortman J."/>
            <person name="Nusbaum C."/>
            <person name="Birren B."/>
        </authorList>
    </citation>
    <scope>NUCLEOTIDE SEQUENCE</scope>
    <source>
        <strain evidence="2">R3-111a-1</strain>
    </source>
</reference>
<organism evidence="2">
    <name type="scientific">Gaeumannomyces tritici (strain R3-111a-1)</name>
    <name type="common">Wheat and barley take-all root rot fungus</name>
    <name type="synonym">Gaeumannomyces graminis var. tritici</name>
    <dbReference type="NCBI Taxonomy" id="644352"/>
    <lineage>
        <taxon>Eukaryota</taxon>
        <taxon>Fungi</taxon>
        <taxon>Dikarya</taxon>
        <taxon>Ascomycota</taxon>
        <taxon>Pezizomycotina</taxon>
        <taxon>Sordariomycetes</taxon>
        <taxon>Sordariomycetidae</taxon>
        <taxon>Magnaporthales</taxon>
        <taxon>Magnaporthaceae</taxon>
        <taxon>Gaeumannomyces</taxon>
    </lineage>
</organism>
<dbReference type="RefSeq" id="XP_009226910.1">
    <property type="nucleotide sequence ID" value="XM_009228646.1"/>
</dbReference>
<reference evidence="2" key="2">
    <citation type="submission" date="2010-07" db="EMBL/GenBank/DDBJ databases">
        <authorList>
            <consortium name="The Broad Institute Genome Sequencing Platform"/>
            <consortium name="Broad Institute Genome Sequencing Center for Infectious Disease"/>
            <person name="Ma L.-J."/>
            <person name="Dead R."/>
            <person name="Young S."/>
            <person name="Zeng Q."/>
            <person name="Koehrsen M."/>
            <person name="Alvarado L."/>
            <person name="Berlin A."/>
            <person name="Chapman S.B."/>
            <person name="Chen Z."/>
            <person name="Freedman E."/>
            <person name="Gellesch M."/>
            <person name="Goldberg J."/>
            <person name="Griggs A."/>
            <person name="Gujja S."/>
            <person name="Heilman E.R."/>
            <person name="Heiman D."/>
            <person name="Hepburn T."/>
            <person name="Howarth C."/>
            <person name="Jen D."/>
            <person name="Larson L."/>
            <person name="Mehta T."/>
            <person name="Neiman D."/>
            <person name="Pearson M."/>
            <person name="Roberts A."/>
            <person name="Saif S."/>
            <person name="Shea T."/>
            <person name="Shenoy N."/>
            <person name="Sisk P."/>
            <person name="Stolte C."/>
            <person name="Sykes S."/>
            <person name="Walk T."/>
            <person name="White J."/>
            <person name="Yandava C."/>
            <person name="Haas B."/>
            <person name="Nusbaum C."/>
            <person name="Birren B."/>
        </authorList>
    </citation>
    <scope>NUCLEOTIDE SEQUENCE</scope>
    <source>
        <strain evidence="2">R3-111a-1</strain>
    </source>
</reference>
<sequence length="246" mass="27054">MDQNKGQLCGHVCHESLQDHPPVGDHHRLEPGGPSVRAVPAAGLGRRPDRDHGHDHPRRHPHLQPGRVPERLDGLVAGPHLRPLRHGDRHLHHDHLPHHLHRQLLRPRLHLWLPGANCRRGTEGAGHIHDMAGVPPDHHLHGAVPGRPRKSPPLLARQLGGVRHDLHVADAARAALLRPDGDELAARRDYPGAVLQADAASQRRRVEPVRGVVSDSRGAAPVCRSGRHRLFHLLPLSAEAEAEQQG</sequence>
<reference evidence="3" key="5">
    <citation type="submission" date="2018-04" db="UniProtKB">
        <authorList>
            <consortium name="EnsemblFungi"/>
        </authorList>
    </citation>
    <scope>IDENTIFICATION</scope>
    <source>
        <strain evidence="3">R3-111a-1</strain>
    </source>
</reference>